<dbReference type="InterPro" id="IPR006578">
    <property type="entry name" value="MADF-dom"/>
</dbReference>
<dbReference type="Gene3D" id="6.20.210.20">
    <property type="entry name" value="THAP domain"/>
    <property type="match status" value="1"/>
</dbReference>
<dbReference type="GO" id="GO:0003677">
    <property type="term" value="F:DNA binding"/>
    <property type="evidence" value="ECO:0007669"/>
    <property type="project" value="UniProtKB-UniRule"/>
</dbReference>
<evidence type="ECO:0000259" key="7">
    <source>
        <dbReference type="PROSITE" id="PS50950"/>
    </source>
</evidence>
<dbReference type="PANTHER" id="PTHR21505">
    <property type="entry name" value="MADF DOMAIN-CONTAINING PROTEIN-RELATED"/>
    <property type="match status" value="1"/>
</dbReference>
<dbReference type="InterPro" id="IPR006612">
    <property type="entry name" value="THAP_Znf"/>
</dbReference>
<dbReference type="AlphaFoldDB" id="A0A6P7GIJ1"/>
<keyword evidence="2 5" id="KW-0863">Zinc-finger</keyword>
<dbReference type="SUPFAM" id="SSF57716">
    <property type="entry name" value="Glucocorticoid receptor-like (DNA-binding domain)"/>
    <property type="match status" value="1"/>
</dbReference>
<accession>A0A6P7GIJ1</accession>
<organism evidence="11">
    <name type="scientific">Diabrotica virgifera virgifera</name>
    <name type="common">western corn rootworm</name>
    <dbReference type="NCBI Taxonomy" id="50390"/>
    <lineage>
        <taxon>Eukaryota</taxon>
        <taxon>Metazoa</taxon>
        <taxon>Ecdysozoa</taxon>
        <taxon>Arthropoda</taxon>
        <taxon>Hexapoda</taxon>
        <taxon>Insecta</taxon>
        <taxon>Pterygota</taxon>
        <taxon>Neoptera</taxon>
        <taxon>Endopterygota</taxon>
        <taxon>Coleoptera</taxon>
        <taxon>Polyphaga</taxon>
        <taxon>Cucujiformia</taxon>
        <taxon>Chrysomeloidea</taxon>
        <taxon>Chrysomelidae</taxon>
        <taxon>Galerucinae</taxon>
        <taxon>Diabroticina</taxon>
        <taxon>Diabroticites</taxon>
        <taxon>Diabrotica</taxon>
    </lineage>
</organism>
<gene>
    <name evidence="11" type="primary">LOC114343110</name>
</gene>
<evidence type="ECO:0000256" key="3">
    <source>
        <dbReference type="ARBA" id="ARBA00022833"/>
    </source>
</evidence>
<keyword evidence="4 5" id="KW-0238">DNA-binding</keyword>
<evidence type="ECO:0000259" key="8">
    <source>
        <dbReference type="PROSITE" id="PS51029"/>
    </source>
</evidence>
<feature type="compositionally biased region" description="Polar residues" evidence="6">
    <location>
        <begin position="269"/>
        <end position="290"/>
    </location>
</feature>
<evidence type="ECO:0000256" key="6">
    <source>
        <dbReference type="SAM" id="MobiDB-lite"/>
    </source>
</evidence>
<evidence type="ECO:0000256" key="1">
    <source>
        <dbReference type="ARBA" id="ARBA00022723"/>
    </source>
</evidence>
<dbReference type="Pfam" id="PF05485">
    <property type="entry name" value="THAP"/>
    <property type="match status" value="1"/>
</dbReference>
<protein>
    <submittedName>
        <fullName evidence="11">Uncharacterized protein LOC114343110 isoform X1</fullName>
    </submittedName>
</protein>
<evidence type="ECO:0000313" key="11">
    <source>
        <dbReference type="RefSeq" id="XP_028149726.1"/>
    </source>
</evidence>
<dbReference type="RefSeq" id="XP_028149726.1">
    <property type="nucleotide sequence ID" value="XM_028293925.1"/>
</dbReference>
<proteinExistence type="predicted"/>
<dbReference type="Proteomes" id="UP001652700">
    <property type="component" value="Unplaced"/>
</dbReference>
<evidence type="ECO:0000256" key="2">
    <source>
        <dbReference type="ARBA" id="ARBA00022771"/>
    </source>
</evidence>
<dbReference type="SMART" id="SM00980">
    <property type="entry name" value="THAP"/>
    <property type="match status" value="1"/>
</dbReference>
<dbReference type="GO" id="GO:0008270">
    <property type="term" value="F:zinc ion binding"/>
    <property type="evidence" value="ECO:0007669"/>
    <property type="project" value="UniProtKB-KW"/>
</dbReference>
<dbReference type="Pfam" id="PF10545">
    <property type="entry name" value="MADF_DNA_bdg"/>
    <property type="match status" value="1"/>
</dbReference>
<feature type="compositionally biased region" description="Low complexity" evidence="6">
    <location>
        <begin position="366"/>
        <end position="375"/>
    </location>
</feature>
<dbReference type="EnsemblMetazoa" id="XM_050644510.1">
    <property type="protein sequence ID" value="XP_050500467.1"/>
    <property type="gene ID" value="LOC126880563"/>
</dbReference>
<evidence type="ECO:0000256" key="5">
    <source>
        <dbReference type="PROSITE-ProRule" id="PRU00309"/>
    </source>
</evidence>
<keyword evidence="1" id="KW-0479">Metal-binding</keyword>
<evidence type="ECO:0000313" key="10">
    <source>
        <dbReference type="Proteomes" id="UP001652700"/>
    </source>
</evidence>
<sequence length="392" mass="45246">MVNCSAYGCKSRSTKNEVGVTFHRFPKDEPKRSLWIDNMKIKNFTPTKNHRICSKHFENNYFYETTTGKSNLLNQAEPTIFNELPKSVRPKRELRKLTMVHRWKDHETEIFLDLYKKHECLWNNKSENYKNRVSREKAINTILSELNIADLSEYDIKSKIKSIRTKYMAELHKILNSAKSTDDIYWPKLYWFTQADSFLRPVSIPKKSSSNSFQTIPKMAEGQVDEIYEDDDPLVGTDEEEIFEIDVKPDTSASTPSEFRLSTPVLKLSTPSTSNKRGTKRNNTSEVSSIDTAIKKLQKISETKKNSPSHLKTEFDFFCHSLAIQLNNMPLKRALICQSKLQSVMLKERLSQMGDNNSADHEKQHSVSNSPSHSSNSEEEDSTHEEPSHPKT</sequence>
<feature type="region of interest" description="Disordered" evidence="6">
    <location>
        <begin position="354"/>
        <end position="392"/>
    </location>
</feature>
<dbReference type="InterPro" id="IPR038441">
    <property type="entry name" value="THAP_Znf_sf"/>
</dbReference>
<reference evidence="9" key="2">
    <citation type="submission" date="2025-05" db="UniProtKB">
        <authorList>
            <consortium name="EnsemblMetazoa"/>
        </authorList>
    </citation>
    <scope>IDENTIFICATION</scope>
</reference>
<dbReference type="SMART" id="SM00595">
    <property type="entry name" value="MADF"/>
    <property type="match status" value="1"/>
</dbReference>
<dbReference type="OrthoDB" id="6768983at2759"/>
<reference evidence="11" key="1">
    <citation type="submission" date="2025-04" db="UniProtKB">
        <authorList>
            <consortium name="RefSeq"/>
        </authorList>
    </citation>
    <scope>IDENTIFICATION</scope>
    <source>
        <tissue evidence="11">Whole insect</tissue>
    </source>
</reference>
<feature type="domain" description="THAP-type" evidence="7">
    <location>
        <begin position="1"/>
        <end position="81"/>
    </location>
</feature>
<dbReference type="InParanoid" id="A0A6P7GIJ1"/>
<dbReference type="SMART" id="SM00692">
    <property type="entry name" value="DM3"/>
    <property type="match status" value="1"/>
</dbReference>
<feature type="domain" description="MADF" evidence="8">
    <location>
        <begin position="110"/>
        <end position="204"/>
    </location>
</feature>
<evidence type="ECO:0000256" key="4">
    <source>
        <dbReference type="ARBA" id="ARBA00023125"/>
    </source>
</evidence>
<name>A0A6P7GIJ1_DIAVI</name>
<keyword evidence="3" id="KW-0862">Zinc</keyword>
<dbReference type="PROSITE" id="PS51029">
    <property type="entry name" value="MADF"/>
    <property type="match status" value="1"/>
</dbReference>
<evidence type="ECO:0000313" key="9">
    <source>
        <dbReference type="EnsemblMetazoa" id="XP_050500467.1"/>
    </source>
</evidence>
<dbReference type="PROSITE" id="PS50950">
    <property type="entry name" value="ZF_THAP"/>
    <property type="match status" value="1"/>
</dbReference>
<keyword evidence="10" id="KW-1185">Reference proteome</keyword>
<dbReference type="PANTHER" id="PTHR21505:SF8">
    <property type="entry name" value="DPT-YFP REPRESSOR BY OVEREXPRESSION, ISOFORM D-RELATED"/>
    <property type="match status" value="1"/>
</dbReference>
<feature type="region of interest" description="Disordered" evidence="6">
    <location>
        <begin position="264"/>
        <end position="290"/>
    </location>
</feature>